<organism evidence="1 2">
    <name type="scientific">Mycobacterium europaeum</name>
    <dbReference type="NCBI Taxonomy" id="761804"/>
    <lineage>
        <taxon>Bacteria</taxon>
        <taxon>Bacillati</taxon>
        <taxon>Actinomycetota</taxon>
        <taxon>Actinomycetes</taxon>
        <taxon>Mycobacteriales</taxon>
        <taxon>Mycobacteriaceae</taxon>
        <taxon>Mycobacterium</taxon>
        <taxon>Mycobacterium simiae complex</taxon>
    </lineage>
</organism>
<keyword evidence="2" id="KW-1185">Reference proteome</keyword>
<evidence type="ECO:0000313" key="2">
    <source>
        <dbReference type="Proteomes" id="UP000199601"/>
    </source>
</evidence>
<sequence length="54" mass="6338">MTARKRKCPTPTKIQYQTRGAAEAALRKPFRHVLKAPTRCYWCRGGHWHLTTRT</sequence>
<protein>
    <submittedName>
        <fullName evidence="1">Uncharacterized protein</fullName>
    </submittedName>
</protein>
<dbReference type="AlphaFoldDB" id="A0A0U1CTZ1"/>
<dbReference type="EMBL" id="CTEC01000001">
    <property type="protein sequence ID" value="CQD01995.1"/>
    <property type="molecule type" value="Genomic_DNA"/>
</dbReference>
<evidence type="ECO:0000313" key="1">
    <source>
        <dbReference type="EMBL" id="CQD01995.1"/>
    </source>
</evidence>
<proteinExistence type="predicted"/>
<gene>
    <name evidence="1" type="ORF">BN000_00048</name>
</gene>
<name>A0A0U1CTZ1_9MYCO</name>
<dbReference type="Proteomes" id="UP000199601">
    <property type="component" value="Unassembled WGS sequence"/>
</dbReference>
<reference evidence="2" key="1">
    <citation type="submission" date="2015-03" db="EMBL/GenBank/DDBJ databases">
        <authorList>
            <person name="Urmite Genomes"/>
        </authorList>
    </citation>
    <scope>NUCLEOTIDE SEQUENCE [LARGE SCALE GENOMIC DNA]</scope>
    <source>
        <strain evidence="2">CSUR P1344</strain>
    </source>
</reference>
<accession>A0A0U1CTZ1</accession>